<dbReference type="EMBL" id="ANIZ01002700">
    <property type="protein sequence ID" value="ETI38975.1"/>
    <property type="molecule type" value="Genomic_DNA"/>
</dbReference>
<proteinExistence type="predicted"/>
<sequence length="58" mass="6967">MADKSMHTFEVRRSERVTDVRQEIRLQLQHRSALDRVTPPPVIWQEVYDGLRERYVGD</sequence>
<keyword evidence="2" id="KW-1185">Reference proteome</keyword>
<protein>
    <submittedName>
        <fullName evidence="1">Uncharacterized protein</fullName>
    </submittedName>
</protein>
<evidence type="ECO:0000313" key="1">
    <source>
        <dbReference type="EMBL" id="ETI38975.1"/>
    </source>
</evidence>
<dbReference type="Proteomes" id="UP000018721">
    <property type="component" value="Unassembled WGS sequence"/>
</dbReference>
<dbReference type="AlphaFoldDB" id="V9EIF0"/>
<name>V9EIF0_PHYNI</name>
<dbReference type="HOGENOM" id="CLU_2983274_0_0_1"/>
<evidence type="ECO:0000313" key="2">
    <source>
        <dbReference type="Proteomes" id="UP000018721"/>
    </source>
</evidence>
<comment type="caution">
    <text evidence="1">The sequence shown here is derived from an EMBL/GenBank/DDBJ whole genome shotgun (WGS) entry which is preliminary data.</text>
</comment>
<gene>
    <name evidence="1" type="ORF">F443_15392</name>
</gene>
<organism evidence="1 2">
    <name type="scientific">Phytophthora nicotianae P1569</name>
    <dbReference type="NCBI Taxonomy" id="1317065"/>
    <lineage>
        <taxon>Eukaryota</taxon>
        <taxon>Sar</taxon>
        <taxon>Stramenopiles</taxon>
        <taxon>Oomycota</taxon>
        <taxon>Peronosporomycetes</taxon>
        <taxon>Peronosporales</taxon>
        <taxon>Peronosporaceae</taxon>
        <taxon>Phytophthora</taxon>
    </lineage>
</organism>
<reference evidence="1 2" key="1">
    <citation type="submission" date="2013-11" db="EMBL/GenBank/DDBJ databases">
        <title>The Genome Sequence of Phytophthora parasitica P1569.</title>
        <authorList>
            <consortium name="The Broad Institute Genomics Platform"/>
            <person name="Russ C."/>
            <person name="Tyler B."/>
            <person name="Panabieres F."/>
            <person name="Shan W."/>
            <person name="Tripathy S."/>
            <person name="Grunwald N."/>
            <person name="Machado M."/>
            <person name="Johnson C.S."/>
            <person name="Arredondo F."/>
            <person name="Hong C."/>
            <person name="Coffey M."/>
            <person name="Young S.K."/>
            <person name="Zeng Q."/>
            <person name="Gargeya S."/>
            <person name="Fitzgerald M."/>
            <person name="Abouelleil A."/>
            <person name="Alvarado L."/>
            <person name="Chapman S.B."/>
            <person name="Gainer-Dewar J."/>
            <person name="Goldberg J."/>
            <person name="Griggs A."/>
            <person name="Gujja S."/>
            <person name="Hansen M."/>
            <person name="Howarth C."/>
            <person name="Imamovic A."/>
            <person name="Ireland A."/>
            <person name="Larimer J."/>
            <person name="McCowan C."/>
            <person name="Murphy C."/>
            <person name="Pearson M."/>
            <person name="Poon T.W."/>
            <person name="Priest M."/>
            <person name="Roberts A."/>
            <person name="Saif S."/>
            <person name="Shea T."/>
            <person name="Sykes S."/>
            <person name="Wortman J."/>
            <person name="Nusbaum C."/>
            <person name="Birren B."/>
        </authorList>
    </citation>
    <scope>NUCLEOTIDE SEQUENCE [LARGE SCALE GENOMIC DNA]</scope>
    <source>
        <strain evidence="1 2">P1569</strain>
    </source>
</reference>
<accession>V9EIF0</accession>